<sequence length="776" mass="84550">MTLEVTSPDDAAYDDIVWDGLVHSYRPAADWKTRVSPGLKFATAADDEIDPVTFEVLRNRLWTINLAHGDTLTRMSGSPVFQGLDFNMSVLTEDGEIVMSAPFIQYLNTGSPLVVRYLMEKFSESPGIDDGDVFLASDPWIGASHQMDVCIAAPVFIDGELFAWVSNAAQQYDLGGIVPGGWPQNAPDIFSDPIVFRPFKLIERGVLRDDLEQMYRRQSRMPDMVALDLRAQLAGCRFAAGRLKETCEEFGAATVKAAMRRILDNAQAAFARKLERIPDCTLSEVLYFDEKLPGDRTTHRVQFNVTKRGSRLIVDNEGTEEQSDGPNGFTFMNFMGIVLGISGLTLLHEHTFSIGGADRQIDFRPLPGTLTCCDYPAAVSGGVLNIISAFERLQNVFARIMACDPETKQDLVVSGPDHPLLVLAGMDDRGNAFGTAMLEGAGAGGGARTHADGVDSSGLSIDPLIRMPNVEETEQFYPLLILYRKEAEDSGGAGRWRGGAGMEVAFTPYRSLGIEAITNAGGQGISTNQGMGLFGGYPSPTAHYQVFTGTDVDAQWRAGRMPRGVDELSRTEHLRLRAKSNGTPLAAGDVLMLVVCGGGGYGDPIEREPARAARDVVNDYVSRAAALEVYGVAVREDGTVDEAATAARREEIKAERRTWPPAADRFGPSPEPPSAPATGEPPREVHEYVTARDDGGRRVLACSRCDTFLAGYHGGYKAGLSISETSVEIIPRGGDPRDFLDEDMVLRRYCCPGCQTLMTCEVARRSEPMLEEIRFL</sequence>
<dbReference type="InterPro" id="IPR045079">
    <property type="entry name" value="Oxoprolinase-like"/>
</dbReference>
<proteinExistence type="predicted"/>
<reference evidence="3 4" key="1">
    <citation type="journal article" date="2019" name="Int. J. Syst. Evol. Microbiol.">
        <title>The Global Catalogue of Microorganisms (GCM) 10K type strain sequencing project: providing services to taxonomists for standard genome sequencing and annotation.</title>
        <authorList>
            <consortium name="The Broad Institute Genomics Platform"/>
            <consortium name="The Broad Institute Genome Sequencing Center for Infectious Disease"/>
            <person name="Wu L."/>
            <person name="Ma J."/>
        </authorList>
    </citation>
    <scope>NUCLEOTIDE SEQUENCE [LARGE SCALE GENOMIC DNA]</scope>
    <source>
        <strain evidence="3 4">JCM 13850</strain>
    </source>
</reference>
<evidence type="ECO:0000313" key="3">
    <source>
        <dbReference type="EMBL" id="GAA2146681.1"/>
    </source>
</evidence>
<feature type="region of interest" description="Disordered" evidence="1">
    <location>
        <begin position="651"/>
        <end position="683"/>
    </location>
</feature>
<evidence type="ECO:0000313" key="4">
    <source>
        <dbReference type="Proteomes" id="UP001501020"/>
    </source>
</evidence>
<dbReference type="Pfam" id="PF02538">
    <property type="entry name" value="Hydantoinase_B"/>
    <property type="match status" value="1"/>
</dbReference>
<name>A0ABN2ZS78_9ACTN</name>
<dbReference type="Proteomes" id="UP001501020">
    <property type="component" value="Unassembled WGS sequence"/>
</dbReference>
<organism evidence="3 4">
    <name type="scientific">Actinomadura napierensis</name>
    <dbReference type="NCBI Taxonomy" id="267854"/>
    <lineage>
        <taxon>Bacteria</taxon>
        <taxon>Bacillati</taxon>
        <taxon>Actinomycetota</taxon>
        <taxon>Actinomycetes</taxon>
        <taxon>Streptosporangiales</taxon>
        <taxon>Thermomonosporaceae</taxon>
        <taxon>Actinomadura</taxon>
    </lineage>
</organism>
<gene>
    <name evidence="3" type="ORF">GCM10009727_48200</name>
</gene>
<dbReference type="EMBL" id="BAAAMR010000044">
    <property type="protein sequence ID" value="GAA2146681.1"/>
    <property type="molecule type" value="Genomic_DNA"/>
</dbReference>
<feature type="domain" description="Hydantoinase B/oxoprolinase" evidence="2">
    <location>
        <begin position="50"/>
        <end position="604"/>
    </location>
</feature>
<dbReference type="InterPro" id="IPR003692">
    <property type="entry name" value="Hydantoinase_B"/>
</dbReference>
<comment type="caution">
    <text evidence="3">The sequence shown here is derived from an EMBL/GenBank/DDBJ whole genome shotgun (WGS) entry which is preliminary data.</text>
</comment>
<accession>A0ABN2ZS78</accession>
<dbReference type="PANTHER" id="PTHR11365">
    <property type="entry name" value="5-OXOPROLINASE RELATED"/>
    <property type="match status" value="1"/>
</dbReference>
<dbReference type="RefSeq" id="WP_344271120.1">
    <property type="nucleotide sequence ID" value="NZ_BAAAMR010000044.1"/>
</dbReference>
<keyword evidence="4" id="KW-1185">Reference proteome</keyword>
<dbReference type="PANTHER" id="PTHR11365:SF23">
    <property type="entry name" value="HYPOTHETICAL 5-OXOPROLINASE (EUROFUNG)-RELATED"/>
    <property type="match status" value="1"/>
</dbReference>
<evidence type="ECO:0000259" key="2">
    <source>
        <dbReference type="Pfam" id="PF02538"/>
    </source>
</evidence>
<evidence type="ECO:0000256" key="1">
    <source>
        <dbReference type="SAM" id="MobiDB-lite"/>
    </source>
</evidence>
<protein>
    <submittedName>
        <fullName evidence="3">Hydantoinase B/oxoprolinase family protein</fullName>
    </submittedName>
</protein>